<comment type="caution">
    <text evidence="1">The sequence shown here is derived from an EMBL/GenBank/DDBJ whole genome shotgun (WGS) entry which is preliminary data.</text>
</comment>
<keyword evidence="2" id="KW-1185">Reference proteome</keyword>
<gene>
    <name evidence="1" type="ORF">E2C01_030740</name>
</gene>
<reference evidence="1 2" key="1">
    <citation type="submission" date="2019-05" db="EMBL/GenBank/DDBJ databases">
        <title>Another draft genome of Portunus trituberculatus and its Hox gene families provides insights of decapod evolution.</title>
        <authorList>
            <person name="Jeong J.-H."/>
            <person name="Song I."/>
            <person name="Kim S."/>
            <person name="Choi T."/>
            <person name="Kim D."/>
            <person name="Ryu S."/>
            <person name="Kim W."/>
        </authorList>
    </citation>
    <scope>NUCLEOTIDE SEQUENCE [LARGE SCALE GENOMIC DNA]</scope>
    <source>
        <tissue evidence="1">Muscle</tissue>
    </source>
</reference>
<proteinExistence type="predicted"/>
<evidence type="ECO:0000313" key="1">
    <source>
        <dbReference type="EMBL" id="MPC37266.1"/>
    </source>
</evidence>
<dbReference type="AlphaFoldDB" id="A0A5B7EVQ0"/>
<evidence type="ECO:0000313" key="2">
    <source>
        <dbReference type="Proteomes" id="UP000324222"/>
    </source>
</evidence>
<name>A0A5B7EVQ0_PORTR</name>
<accession>A0A5B7EVQ0</accession>
<organism evidence="1 2">
    <name type="scientific">Portunus trituberculatus</name>
    <name type="common">Swimming crab</name>
    <name type="synonym">Neptunus trituberculatus</name>
    <dbReference type="NCBI Taxonomy" id="210409"/>
    <lineage>
        <taxon>Eukaryota</taxon>
        <taxon>Metazoa</taxon>
        <taxon>Ecdysozoa</taxon>
        <taxon>Arthropoda</taxon>
        <taxon>Crustacea</taxon>
        <taxon>Multicrustacea</taxon>
        <taxon>Malacostraca</taxon>
        <taxon>Eumalacostraca</taxon>
        <taxon>Eucarida</taxon>
        <taxon>Decapoda</taxon>
        <taxon>Pleocyemata</taxon>
        <taxon>Brachyura</taxon>
        <taxon>Eubrachyura</taxon>
        <taxon>Portunoidea</taxon>
        <taxon>Portunidae</taxon>
        <taxon>Portuninae</taxon>
        <taxon>Portunus</taxon>
    </lineage>
</organism>
<dbReference type="EMBL" id="VSRR010003730">
    <property type="protein sequence ID" value="MPC37266.1"/>
    <property type="molecule type" value="Genomic_DNA"/>
</dbReference>
<protein>
    <submittedName>
        <fullName evidence="1">Uncharacterized protein</fullName>
    </submittedName>
</protein>
<dbReference type="Proteomes" id="UP000324222">
    <property type="component" value="Unassembled WGS sequence"/>
</dbReference>
<sequence length="117" mass="13434">MQVHKTALTRQYIENTEVITSCKDNRRHPIIEALYIKNLEPNLNLRNLDMQALPSMKRWENTPACSQSEAELTVLSRQPTVSQITTTSIATEEWSNTRNRDLAMIPYGEIMSSILTK</sequence>